<gene>
    <name evidence="3" type="ORF">M2152_002474</name>
</gene>
<evidence type="ECO:0000313" key="3">
    <source>
        <dbReference type="EMBL" id="MDH6182292.1"/>
    </source>
</evidence>
<protein>
    <recommendedName>
        <fullName evidence="5">Choice-of-anchor G family protein</fullName>
    </recommendedName>
</protein>
<keyword evidence="1" id="KW-0472">Membrane</keyword>
<keyword evidence="1" id="KW-1133">Transmembrane helix</keyword>
<keyword evidence="1" id="KW-0812">Transmembrane</keyword>
<feature type="transmembrane region" description="Helical" evidence="1">
    <location>
        <begin position="403"/>
        <end position="422"/>
    </location>
</feature>
<evidence type="ECO:0008006" key="5">
    <source>
        <dbReference type="Google" id="ProtNLM"/>
    </source>
</evidence>
<dbReference type="RefSeq" id="WP_322134575.1">
    <property type="nucleotide sequence ID" value="NZ_CP085036.1"/>
</dbReference>
<dbReference type="Proteomes" id="UP001160142">
    <property type="component" value="Unassembled WGS sequence"/>
</dbReference>
<evidence type="ECO:0000313" key="4">
    <source>
        <dbReference type="Proteomes" id="UP001160142"/>
    </source>
</evidence>
<evidence type="ECO:0000256" key="2">
    <source>
        <dbReference type="SAM" id="SignalP"/>
    </source>
</evidence>
<keyword evidence="4" id="KW-1185">Reference proteome</keyword>
<dbReference type="InterPro" id="IPR047900">
    <property type="entry name" value="Choice_anch_G"/>
</dbReference>
<dbReference type="PROSITE" id="PS51318">
    <property type="entry name" value="TAT"/>
    <property type="match status" value="1"/>
</dbReference>
<comment type="caution">
    <text evidence="3">The sequence shown here is derived from an EMBL/GenBank/DDBJ whole genome shotgun (WGS) entry which is preliminary data.</text>
</comment>
<feature type="signal peptide" evidence="2">
    <location>
        <begin position="1"/>
        <end position="35"/>
    </location>
</feature>
<keyword evidence="2" id="KW-0732">Signal</keyword>
<dbReference type="InterPro" id="IPR006311">
    <property type="entry name" value="TAT_signal"/>
</dbReference>
<feature type="chain" id="PRO_5046669492" description="Choice-of-anchor G family protein" evidence="2">
    <location>
        <begin position="36"/>
        <end position="432"/>
    </location>
</feature>
<dbReference type="NCBIfam" id="NF033766">
    <property type="entry name" value="choice_anch_G"/>
    <property type="match status" value="1"/>
</dbReference>
<proteinExistence type="predicted"/>
<dbReference type="EMBL" id="JARXVQ010000001">
    <property type="protein sequence ID" value="MDH6182292.1"/>
    <property type="molecule type" value="Genomic_DNA"/>
</dbReference>
<accession>A0ABT6KT96</accession>
<organism evidence="3 4">
    <name type="scientific">Antiquaquibacter oligotrophicus</name>
    <dbReference type="NCBI Taxonomy" id="2880260"/>
    <lineage>
        <taxon>Bacteria</taxon>
        <taxon>Bacillati</taxon>
        <taxon>Actinomycetota</taxon>
        <taxon>Actinomycetes</taxon>
        <taxon>Micrococcales</taxon>
        <taxon>Microbacteriaceae</taxon>
        <taxon>Antiquaquibacter</taxon>
    </lineage>
</organism>
<evidence type="ECO:0000256" key="1">
    <source>
        <dbReference type="SAM" id="Phobius"/>
    </source>
</evidence>
<sequence length="432" mass="41969">MKTFTSRSRSIRSGTVAALALGAAAVIVLPTAATAAPVVSQGEGRLLTASLLGTPIDGLLELAGATAVNATGEPTVVANVPLDATALGALNIQVAPGIGLFGDTGLIRLGAVGQYAEARPDGSSVAFSGTVSAAPGLLDIETTPEGSNVGTPGAGDSASITVGTAALLGGADLVNLNIGIGAVAASAQQLPGGVPATGDYTISDLSVGVGGTLLDSTLSQLSPILTTLLGTVTTLTGVTIENPVTPGGTIEVTLDELLAAAEVASLNELPEGTNLLQYLPEALVTKLTSIVSGLLTEVSALVATFPLVGALLQAAIDLANGLLTPILTNLATALGGPLGTAIDGLAQLDVNNKTTNPDGSFTQNALTIGLGADGSIAEVALANATVGPNAGIEGIPVANAESLLIAGGILGAGAIATAAVLVSRRRSIARAA</sequence>
<reference evidence="3 4" key="1">
    <citation type="submission" date="2023-04" db="EMBL/GenBank/DDBJ databases">
        <title>Genome Encyclopedia of Bacteria and Archaea VI: Functional Genomics of Type Strains.</title>
        <authorList>
            <person name="Whitman W."/>
        </authorList>
    </citation>
    <scope>NUCLEOTIDE SEQUENCE [LARGE SCALE GENOMIC DNA]</scope>
    <source>
        <strain evidence="3 4">SG_E_30_P1</strain>
    </source>
</reference>
<name>A0ABT6KT96_9MICO</name>